<dbReference type="EMBL" id="BTFW01000001">
    <property type="protein sequence ID" value="GMM59928.1"/>
    <property type="molecule type" value="Genomic_DNA"/>
</dbReference>
<reference evidence="2 3" key="1">
    <citation type="submission" date="2023-06" db="EMBL/GenBank/DDBJ databases">
        <title>Draft genome sequence of Novosphingobium sp. strain IK01.</title>
        <authorList>
            <person name="Hatamoto M."/>
            <person name="Ikarashi T."/>
            <person name="Yamaguchi T."/>
        </authorList>
    </citation>
    <scope>NUCLEOTIDE SEQUENCE [LARGE SCALE GENOMIC DNA]</scope>
    <source>
        <strain evidence="2 3">IK01</strain>
    </source>
</reference>
<dbReference type="RefSeq" id="WP_317973758.1">
    <property type="nucleotide sequence ID" value="NZ_BTFW01000001.1"/>
</dbReference>
<dbReference type="Pfam" id="PF05944">
    <property type="entry name" value="Phage_term_smal"/>
    <property type="match status" value="1"/>
</dbReference>
<evidence type="ECO:0000313" key="3">
    <source>
        <dbReference type="Proteomes" id="UP001187221"/>
    </source>
</evidence>
<gene>
    <name evidence="2" type="primary">gpM</name>
    <name evidence="2" type="ORF">NUTIK01_07050</name>
</gene>
<dbReference type="InterPro" id="IPR010270">
    <property type="entry name" value="Phage_P2_GpM"/>
</dbReference>
<dbReference type="Proteomes" id="UP001187221">
    <property type="component" value="Unassembled WGS sequence"/>
</dbReference>
<feature type="region of interest" description="Disordered" evidence="1">
    <location>
        <begin position="1"/>
        <end position="33"/>
    </location>
</feature>
<keyword evidence="3" id="KW-1185">Reference proteome</keyword>
<protein>
    <submittedName>
        <fullName evidence="2">Phage terminase small subunit</fullName>
    </submittedName>
</protein>
<comment type="caution">
    <text evidence="2">The sequence shown here is derived from an EMBL/GenBank/DDBJ whole genome shotgun (WGS) entry which is preliminary data.</text>
</comment>
<organism evidence="2 3">
    <name type="scientific">Novosphingobium pituita</name>
    <dbReference type="NCBI Taxonomy" id="3056842"/>
    <lineage>
        <taxon>Bacteria</taxon>
        <taxon>Pseudomonadati</taxon>
        <taxon>Pseudomonadota</taxon>
        <taxon>Alphaproteobacteria</taxon>
        <taxon>Sphingomonadales</taxon>
        <taxon>Sphingomonadaceae</taxon>
        <taxon>Novosphingobium</taxon>
    </lineage>
</organism>
<proteinExistence type="predicted"/>
<accession>A0ABQ6P3U0</accession>
<evidence type="ECO:0000313" key="2">
    <source>
        <dbReference type="EMBL" id="GMM59928.1"/>
    </source>
</evidence>
<name>A0ABQ6P3U0_9SPHN</name>
<sequence>MSLARRHRERHRAAQAGDGALRPRDPAQPAPMPTTGAVASEYALLLAALGQDLATLRTIQSVERKIVAKAGMIGRYRAWLAGALAANPPVQDDIVGTMLVWAIDIADWPLALELGDHVLAARLALPERYKRGAAVLLAEEVAESALRVGPGVPRAVLEETLALTADHDMPDQVRAKLHKAIGLAFQAEAEAFDPEAESQRAGGKRALVDAALTHLTRALELDGSAGVKKAVERLTADLKKLSSP</sequence>
<evidence type="ECO:0000256" key="1">
    <source>
        <dbReference type="SAM" id="MobiDB-lite"/>
    </source>
</evidence>
<feature type="compositionally biased region" description="Basic residues" evidence="1">
    <location>
        <begin position="1"/>
        <end position="13"/>
    </location>
</feature>